<dbReference type="AlphaFoldDB" id="E1JQY3"/>
<dbReference type="InterPro" id="IPR009061">
    <property type="entry name" value="DNA-bd_dom_put_sf"/>
</dbReference>
<dbReference type="Pfam" id="PF12728">
    <property type="entry name" value="HTH_17"/>
    <property type="match status" value="1"/>
</dbReference>
<reference evidence="2 3" key="1">
    <citation type="submission" date="2010-08" db="EMBL/GenBank/DDBJ databases">
        <title>The draft genome of Desulfovibrio fructosovorans JJ.</title>
        <authorList>
            <consortium name="US DOE Joint Genome Institute (JGI-PGF)"/>
            <person name="Lucas S."/>
            <person name="Copeland A."/>
            <person name="Lapidus A."/>
            <person name="Cheng J.-F."/>
            <person name="Bruce D."/>
            <person name="Goodwin L."/>
            <person name="Pitluck S."/>
            <person name="Land M.L."/>
            <person name="Hauser L."/>
            <person name="Chang Y.-J."/>
            <person name="Jeffries C."/>
            <person name="Wall J.D."/>
            <person name="Stahl D.A."/>
            <person name="Arkin A.P."/>
            <person name="Dehal P."/>
            <person name="Stolyar S.M."/>
            <person name="Hazen T.C."/>
            <person name="Woyke T.J."/>
        </authorList>
    </citation>
    <scope>NUCLEOTIDE SEQUENCE [LARGE SCALE GENOMIC DNA]</scope>
    <source>
        <strain evidence="2 3">JJ</strain>
    </source>
</reference>
<sequence length="130" mass="14493">MITIESVQNGVLLDAGGRRMVYELRPGRRTQAVHDLLAAVATELASGIEVRIEVLDPRGQDEPITIRPQKRSLNADDIEAEYGIPARTLEDWRASGKGPPYLKPGKRVIYLREDFEDFLRAHIVATTGRG</sequence>
<dbReference type="STRING" id="596151.DesfrDRAFT_0032"/>
<dbReference type="InterPro" id="IPR041657">
    <property type="entry name" value="HTH_17"/>
</dbReference>
<accession>E1JQY3</accession>
<dbReference type="eggNOG" id="ENOG5032AME">
    <property type="taxonomic scope" value="Bacteria"/>
</dbReference>
<dbReference type="Proteomes" id="UP000006250">
    <property type="component" value="Unassembled WGS sequence"/>
</dbReference>
<name>E1JQY3_SOLFR</name>
<evidence type="ECO:0000259" key="1">
    <source>
        <dbReference type="Pfam" id="PF12728"/>
    </source>
</evidence>
<keyword evidence="3" id="KW-1185">Reference proteome</keyword>
<comment type="caution">
    <text evidence="2">The sequence shown here is derived from an EMBL/GenBank/DDBJ whole genome shotgun (WGS) entry which is preliminary data.</text>
</comment>
<evidence type="ECO:0000313" key="2">
    <source>
        <dbReference type="EMBL" id="EFL52984.1"/>
    </source>
</evidence>
<evidence type="ECO:0000313" key="3">
    <source>
        <dbReference type="Proteomes" id="UP000006250"/>
    </source>
</evidence>
<dbReference type="RefSeq" id="WP_005989949.1">
    <property type="nucleotide sequence ID" value="NZ_AECZ01000001.1"/>
</dbReference>
<proteinExistence type="predicted"/>
<dbReference type="EMBL" id="AECZ01000001">
    <property type="protein sequence ID" value="EFL52984.1"/>
    <property type="molecule type" value="Genomic_DNA"/>
</dbReference>
<protein>
    <recommendedName>
        <fullName evidence="1">Helix-turn-helix domain-containing protein</fullName>
    </recommendedName>
</protein>
<organism evidence="2 3">
    <name type="scientific">Solidesulfovibrio fructosivorans JJ]</name>
    <dbReference type="NCBI Taxonomy" id="596151"/>
    <lineage>
        <taxon>Bacteria</taxon>
        <taxon>Pseudomonadati</taxon>
        <taxon>Thermodesulfobacteriota</taxon>
        <taxon>Desulfovibrionia</taxon>
        <taxon>Desulfovibrionales</taxon>
        <taxon>Desulfovibrionaceae</taxon>
        <taxon>Solidesulfovibrio</taxon>
    </lineage>
</organism>
<dbReference type="SUPFAM" id="SSF46955">
    <property type="entry name" value="Putative DNA-binding domain"/>
    <property type="match status" value="1"/>
</dbReference>
<gene>
    <name evidence="2" type="ORF">DesfrDRAFT_0032</name>
</gene>
<feature type="domain" description="Helix-turn-helix" evidence="1">
    <location>
        <begin position="74"/>
        <end position="121"/>
    </location>
</feature>